<dbReference type="KEGG" id="many:MANY_39950"/>
<dbReference type="PROSITE" id="PS50977">
    <property type="entry name" value="HTH_TETR_2"/>
    <property type="match status" value="1"/>
</dbReference>
<dbReference type="Proteomes" id="UP000467249">
    <property type="component" value="Chromosome"/>
</dbReference>
<organism evidence="6 7">
    <name type="scientific">Mycolicibacterium anyangense</name>
    <dbReference type="NCBI Taxonomy" id="1431246"/>
    <lineage>
        <taxon>Bacteria</taxon>
        <taxon>Bacillati</taxon>
        <taxon>Actinomycetota</taxon>
        <taxon>Actinomycetes</taxon>
        <taxon>Mycobacteriales</taxon>
        <taxon>Mycobacteriaceae</taxon>
        <taxon>Mycolicibacterium</taxon>
    </lineage>
</organism>
<proteinExistence type="predicted"/>
<reference evidence="6 7" key="1">
    <citation type="journal article" date="2019" name="Emerg. Microbes Infect.">
        <title>Comprehensive subspecies identification of 175 nontuberculous mycobacteria species based on 7547 genomic profiles.</title>
        <authorList>
            <person name="Matsumoto Y."/>
            <person name="Kinjo T."/>
            <person name="Motooka D."/>
            <person name="Nabeya D."/>
            <person name="Jung N."/>
            <person name="Uechi K."/>
            <person name="Horii T."/>
            <person name="Iida T."/>
            <person name="Fujita J."/>
            <person name="Nakamura S."/>
        </authorList>
    </citation>
    <scope>NUCLEOTIDE SEQUENCE [LARGE SCALE GENOMIC DNA]</scope>
    <source>
        <strain evidence="6 7">JCM 30275</strain>
    </source>
</reference>
<dbReference type="GO" id="GO:0000976">
    <property type="term" value="F:transcription cis-regulatory region binding"/>
    <property type="evidence" value="ECO:0007669"/>
    <property type="project" value="TreeGrafter"/>
</dbReference>
<evidence type="ECO:0000256" key="4">
    <source>
        <dbReference type="PROSITE-ProRule" id="PRU00335"/>
    </source>
</evidence>
<dbReference type="PANTHER" id="PTHR30055">
    <property type="entry name" value="HTH-TYPE TRANSCRIPTIONAL REGULATOR RUTR"/>
    <property type="match status" value="1"/>
</dbReference>
<dbReference type="PROSITE" id="PS01081">
    <property type="entry name" value="HTH_TETR_1"/>
    <property type="match status" value="1"/>
</dbReference>
<feature type="DNA-binding region" description="H-T-H motif" evidence="4">
    <location>
        <begin position="41"/>
        <end position="60"/>
    </location>
</feature>
<feature type="domain" description="HTH tetR-type" evidence="5">
    <location>
        <begin position="18"/>
        <end position="78"/>
    </location>
</feature>
<dbReference type="InterPro" id="IPR009057">
    <property type="entry name" value="Homeodomain-like_sf"/>
</dbReference>
<evidence type="ECO:0000259" key="5">
    <source>
        <dbReference type="PROSITE" id="PS50977"/>
    </source>
</evidence>
<keyword evidence="2 4" id="KW-0238">DNA-binding</keyword>
<evidence type="ECO:0000313" key="7">
    <source>
        <dbReference type="Proteomes" id="UP000467249"/>
    </source>
</evidence>
<evidence type="ECO:0000256" key="1">
    <source>
        <dbReference type="ARBA" id="ARBA00023015"/>
    </source>
</evidence>
<evidence type="ECO:0000313" key="6">
    <source>
        <dbReference type="EMBL" id="BBZ78658.1"/>
    </source>
</evidence>
<dbReference type="PANTHER" id="PTHR30055:SF238">
    <property type="entry name" value="MYCOFACTOCIN BIOSYNTHESIS TRANSCRIPTIONAL REGULATOR MFTR-RELATED"/>
    <property type="match status" value="1"/>
</dbReference>
<dbReference type="SUPFAM" id="SSF46689">
    <property type="entry name" value="Homeodomain-like"/>
    <property type="match status" value="1"/>
</dbReference>
<dbReference type="GO" id="GO:0003700">
    <property type="term" value="F:DNA-binding transcription factor activity"/>
    <property type="evidence" value="ECO:0007669"/>
    <property type="project" value="TreeGrafter"/>
</dbReference>
<evidence type="ECO:0000256" key="3">
    <source>
        <dbReference type="ARBA" id="ARBA00023163"/>
    </source>
</evidence>
<keyword evidence="3" id="KW-0804">Transcription</keyword>
<dbReference type="AlphaFoldDB" id="A0A6N4WDQ9"/>
<keyword evidence="7" id="KW-1185">Reference proteome</keyword>
<dbReference type="Gene3D" id="1.10.357.10">
    <property type="entry name" value="Tetracycline Repressor, domain 2"/>
    <property type="match status" value="1"/>
</dbReference>
<evidence type="ECO:0000256" key="2">
    <source>
        <dbReference type="ARBA" id="ARBA00023125"/>
    </source>
</evidence>
<name>A0A6N4WDQ9_9MYCO</name>
<dbReference type="EMBL" id="AP022620">
    <property type="protein sequence ID" value="BBZ78658.1"/>
    <property type="molecule type" value="Genomic_DNA"/>
</dbReference>
<protein>
    <submittedName>
        <fullName evidence="6">TetR family transcriptional regulator</fullName>
    </submittedName>
</protein>
<keyword evidence="1" id="KW-0805">Transcription regulation</keyword>
<dbReference type="Pfam" id="PF00440">
    <property type="entry name" value="TetR_N"/>
    <property type="match status" value="1"/>
</dbReference>
<dbReference type="InterPro" id="IPR023772">
    <property type="entry name" value="DNA-bd_HTH_TetR-type_CS"/>
</dbReference>
<dbReference type="InterPro" id="IPR001647">
    <property type="entry name" value="HTH_TetR"/>
</dbReference>
<sequence>MYYCGMAEVGDLRHRRRQATELEISTVALAMFAANGFDNTTVEAIAAAAGVSIRTFHRYFRTKADAIAPILDNIWRTCIQAFADTDPDAPLIESLVDAFTLAADGEFSERYREFLLTLPNSPQLEPTWLRIHADSQRALRPLLAARLDMQPDDPTADFLSSVVISAFRVALQAHHDDPDVSEFALARDFLSLLRPCLE</sequence>
<accession>A0A6N4WDQ9</accession>
<gene>
    <name evidence="6" type="ORF">MANY_39950</name>
</gene>
<dbReference type="InterPro" id="IPR050109">
    <property type="entry name" value="HTH-type_TetR-like_transc_reg"/>
</dbReference>